<dbReference type="InterPro" id="IPR002108">
    <property type="entry name" value="ADF-H"/>
</dbReference>
<keyword evidence="4" id="KW-1185">Reference proteome</keyword>
<proteinExistence type="predicted"/>
<accession>A0A9Q8QD59</accession>
<dbReference type="RefSeq" id="XP_047840714.1">
    <property type="nucleotide sequence ID" value="XM_047984739.1"/>
</dbReference>
<dbReference type="GO" id="GO:0003779">
    <property type="term" value="F:actin binding"/>
    <property type="evidence" value="ECO:0007669"/>
    <property type="project" value="InterPro"/>
</dbReference>
<dbReference type="CDD" id="cd11282">
    <property type="entry name" value="ADF_coactosin_like"/>
    <property type="match status" value="1"/>
</dbReference>
<dbReference type="SUPFAM" id="SSF55753">
    <property type="entry name" value="Actin depolymerizing proteins"/>
    <property type="match status" value="1"/>
</dbReference>
<feature type="compositionally biased region" description="Low complexity" evidence="1">
    <location>
        <begin position="235"/>
        <end position="246"/>
    </location>
</feature>
<feature type="compositionally biased region" description="Low complexity" evidence="1">
    <location>
        <begin position="1065"/>
        <end position="1074"/>
    </location>
</feature>
<protein>
    <recommendedName>
        <fullName evidence="2">ADF-H domain-containing protein</fullName>
    </recommendedName>
</protein>
<feature type="compositionally biased region" description="Polar residues" evidence="1">
    <location>
        <begin position="620"/>
        <end position="659"/>
    </location>
</feature>
<evidence type="ECO:0000256" key="1">
    <source>
        <dbReference type="SAM" id="MobiDB-lite"/>
    </source>
</evidence>
<dbReference type="InterPro" id="IPR029006">
    <property type="entry name" value="ADF-H/Gelsolin-like_dom_sf"/>
</dbReference>
<feature type="compositionally biased region" description="Low complexity" evidence="1">
    <location>
        <begin position="779"/>
        <end position="790"/>
    </location>
</feature>
<sequence>MSLNGLDDAKVVEAHETAASEPGGWFLLKYASRDEVELLKRGNGGIVEVRNAIDEYDETSPLYGFLKYRRRNVIIKYLPEDCSRIIQARVAVHFNAVCERFSPYDTTFEISSAAELKDTKLSAACSLHAASCSTSSSTSSLRRRRLVEIAEEEEEEQRAVKRQSMQHRDGDRPQPPAGEGREIEPVTLNSQLAESPEHRKFSVASTSELPTFVGVDEGPTSPGKSSDADSTRPDYSSTYSSYPYTKPKVKLGPRPSLESGGRPQTAGNFRPVSAIPAGFKLFGKGSRRGKGSRDGITMPPPADDAVSLNLPPSEALGADGPVRAHDLAVARPSTSSGIPPDPVSMSPPAAKKPTISPEKARLMKAMKLREKKKQMSMHPPAESISEVVTEECTDATSDAVVNQAPEAGVQPETEQDVEDEAKTGNAGSAMDMLSSSVLTDQTSDLTQSDSRPTSPIVASSEAAQSTKASSISESTDETVQAKDDETAPDDEHNAEDTNSKDQQEARLRDLLVTAEKPVKEDSATALEIDERTPGAAEAVSSGGLYERAEPQHAPLAPAERAAEILGSVSEDVSSGGKEQDKPEQAPEHVENHSSFAPPISDHSVGIPSSSKSPPEPLSANVDSETSSIPHAETTTSTVDNEATTPTSQPRPLESKASTQNLFAADEVAAQPTVGSDGPRQALEESPIITKAHATVAEVDGQDGSDTDTIPVSVKATKRRALVEPIDTDLPHTRSTTPREASLSDDEELMDELQSATVQEAKHMSVAKTPVSATFPPSPAKRAAPTGAPAAHMVRTTSNPVRGKLTVPTGINQTSARSVSTGAAYLHHVNQQSAQQGGNLMKKSNLGSSISQRIKALEKLSASSGDAPPAVSARERPSSTFFAVKKREPSRSPSVMDRANSFRSTAEPISISNESSPDGKHVRAERSGSVTSRLSVFESPTTATANAPNRSPASTHRGRSEYVSVTARIVRDPNDKAGQGFDPSKDPSEYGHLELKQSPLLVDHHKAVREPAQASTEAPLEERSANQDAGKASKSRQSSSLGLVKDFIKERRRSVTSNQGDIFGAPTSSNPSRSPTRPPSINQTSSFSPRLSISSRRSSVSKDRDGYTSPTGESFGDDAKSTNGDKKMSRAGRFMRRLSNLSGSRGKNSPTVLSPSVAEDRAAEAATQRPATTGSPSVVSYMGDVNVQFPDNLLWKRRNMCLDSQGFIILSALPAQSGRQAQGTKRYHLSEFRPPYTPDVELQELPNSVVLDFIDGASIQLACEDRAGQLNVLNILQEAHATRSTTYGL</sequence>
<dbReference type="GeneID" id="72065552"/>
<evidence type="ECO:0000313" key="4">
    <source>
        <dbReference type="Proteomes" id="UP000829364"/>
    </source>
</evidence>
<name>A0A9Q8QD59_9HYPO</name>
<evidence type="ECO:0000259" key="2">
    <source>
        <dbReference type="Pfam" id="PF00241"/>
    </source>
</evidence>
<feature type="region of interest" description="Disordered" evidence="1">
    <location>
        <begin position="149"/>
        <end position="319"/>
    </location>
</feature>
<feature type="region of interest" description="Disordered" evidence="1">
    <location>
        <begin position="859"/>
        <end position="1176"/>
    </location>
</feature>
<feature type="compositionally biased region" description="Polar residues" evidence="1">
    <location>
        <begin position="433"/>
        <end position="473"/>
    </location>
</feature>
<gene>
    <name evidence="3" type="ORF">JDV02_003595</name>
</gene>
<feature type="compositionally biased region" description="Basic and acidic residues" evidence="1">
    <location>
        <begin position="516"/>
        <end position="532"/>
    </location>
</feature>
<feature type="compositionally biased region" description="Basic residues" evidence="1">
    <location>
        <begin position="362"/>
        <end position="375"/>
    </location>
</feature>
<feature type="compositionally biased region" description="Polar residues" evidence="1">
    <location>
        <begin position="927"/>
        <end position="953"/>
    </location>
</feature>
<feature type="compositionally biased region" description="Basic and acidic residues" evidence="1">
    <location>
        <begin position="1116"/>
        <end position="1127"/>
    </location>
</feature>
<dbReference type="EMBL" id="CP086356">
    <property type="protein sequence ID" value="UNI17233.1"/>
    <property type="molecule type" value="Genomic_DNA"/>
</dbReference>
<feature type="compositionally biased region" description="Basic and acidic residues" evidence="1">
    <location>
        <begin position="916"/>
        <end position="925"/>
    </location>
</feature>
<feature type="domain" description="ADF-H" evidence="2">
    <location>
        <begin position="13"/>
        <end position="122"/>
    </location>
</feature>
<dbReference type="Proteomes" id="UP000829364">
    <property type="component" value="Chromosome 3"/>
</dbReference>
<feature type="region of interest" description="Disordered" evidence="1">
    <location>
        <begin position="722"/>
        <end position="790"/>
    </location>
</feature>
<dbReference type="Gene3D" id="3.40.20.10">
    <property type="entry name" value="Severin"/>
    <property type="match status" value="1"/>
</dbReference>
<organism evidence="3 4">
    <name type="scientific">Purpureocillium takamizusanense</name>
    <dbReference type="NCBI Taxonomy" id="2060973"/>
    <lineage>
        <taxon>Eukaryota</taxon>
        <taxon>Fungi</taxon>
        <taxon>Dikarya</taxon>
        <taxon>Ascomycota</taxon>
        <taxon>Pezizomycotina</taxon>
        <taxon>Sordariomycetes</taxon>
        <taxon>Hypocreomycetidae</taxon>
        <taxon>Hypocreales</taxon>
        <taxon>Ophiocordycipitaceae</taxon>
        <taxon>Purpureocillium</taxon>
    </lineage>
</organism>
<feature type="region of interest" description="Disordered" evidence="1">
    <location>
        <begin position="331"/>
        <end position="659"/>
    </location>
</feature>
<dbReference type="OrthoDB" id="74412at2759"/>
<feature type="compositionally biased region" description="Basic and acidic residues" evidence="1">
    <location>
        <begin position="577"/>
        <end position="591"/>
    </location>
</feature>
<evidence type="ECO:0000313" key="3">
    <source>
        <dbReference type="EMBL" id="UNI17233.1"/>
    </source>
</evidence>
<feature type="compositionally biased region" description="Polar residues" evidence="1">
    <location>
        <begin position="1138"/>
        <end position="1153"/>
    </location>
</feature>
<feature type="compositionally biased region" description="Basic and acidic residues" evidence="1">
    <location>
        <begin position="479"/>
        <end position="509"/>
    </location>
</feature>
<dbReference type="Pfam" id="PF00241">
    <property type="entry name" value="Cofilin_ADF"/>
    <property type="match status" value="1"/>
</dbReference>
<reference evidence="3" key="1">
    <citation type="submission" date="2021-11" db="EMBL/GenBank/DDBJ databases">
        <title>Purpureocillium_takamizusanense_genome.</title>
        <authorList>
            <person name="Nguyen N.-H."/>
        </authorList>
    </citation>
    <scope>NUCLEOTIDE SEQUENCE</scope>
    <source>
        <strain evidence="3">PT3</strain>
    </source>
</reference>
<feature type="compositionally biased region" description="Basic and acidic residues" evidence="1">
    <location>
        <begin position="982"/>
        <end position="994"/>
    </location>
</feature>
<feature type="compositionally biased region" description="Low complexity" evidence="1">
    <location>
        <begin position="1084"/>
        <end position="1097"/>
    </location>
</feature>